<accession>A0A543KW33</accession>
<dbReference type="PROSITE" id="PS50887">
    <property type="entry name" value="GGDEF"/>
    <property type="match status" value="1"/>
</dbReference>
<reference evidence="6 7" key="1">
    <citation type="submission" date="2019-06" db="EMBL/GenBank/DDBJ databases">
        <title>Genomic Encyclopedia of Archaeal and Bacterial Type Strains, Phase II (KMG-II): from individual species to whole genera.</title>
        <authorList>
            <person name="Goeker M."/>
        </authorList>
    </citation>
    <scope>NUCLEOTIDE SEQUENCE [LARGE SCALE GENOMIC DNA]</scope>
    <source>
        <strain evidence="6 7">DSM 7270</strain>
    </source>
</reference>
<dbReference type="SMART" id="SM00267">
    <property type="entry name" value="GGDEF"/>
    <property type="match status" value="1"/>
</dbReference>
<dbReference type="NCBIfam" id="TIGR00254">
    <property type="entry name" value="GGDEF"/>
    <property type="match status" value="1"/>
</dbReference>
<dbReference type="Gene3D" id="3.30.70.270">
    <property type="match status" value="1"/>
</dbReference>
<feature type="transmembrane region" description="Helical" evidence="4">
    <location>
        <begin position="36"/>
        <end position="54"/>
    </location>
</feature>
<evidence type="ECO:0000256" key="1">
    <source>
        <dbReference type="ARBA" id="ARBA00012528"/>
    </source>
</evidence>
<protein>
    <recommendedName>
        <fullName evidence="1">diguanylate cyclase</fullName>
        <ecNumber evidence="1">2.7.7.65</ecNumber>
    </recommendedName>
</protein>
<feature type="region of interest" description="Disordered" evidence="3">
    <location>
        <begin position="1"/>
        <end position="23"/>
    </location>
</feature>
<dbReference type="RefSeq" id="WP_142085373.1">
    <property type="nucleotide sequence ID" value="NZ_VFPV01000004.1"/>
</dbReference>
<dbReference type="InterPro" id="IPR050469">
    <property type="entry name" value="Diguanylate_Cyclase"/>
</dbReference>
<dbReference type="EMBL" id="VFPV01000004">
    <property type="protein sequence ID" value="TQM99288.1"/>
    <property type="molecule type" value="Genomic_DNA"/>
</dbReference>
<feature type="transmembrane region" description="Helical" evidence="4">
    <location>
        <begin position="110"/>
        <end position="126"/>
    </location>
</feature>
<dbReference type="GO" id="GO:0052621">
    <property type="term" value="F:diguanylate cyclase activity"/>
    <property type="evidence" value="ECO:0007669"/>
    <property type="project" value="UniProtKB-EC"/>
</dbReference>
<keyword evidence="4" id="KW-0812">Transmembrane</keyword>
<sequence>MNSAAQPSVDLAWSSPAKPRGSSLAGKAYWAMVRRLVLTAACIDVGYIALFMWLGSWPLTLVNVGSIALYLAAYALIRHRKNAWGLALIWLEVAAHTALGSLLIGWESGFHYYLLLFVPAIVVANAGRYAVPFVVALLAYYLGLWALCNHLGPLEPLAGKGQQIVNWIHICIAFALSAALAGHYRRTVVIAERKLLKMATLDGLTGLYNRSHFQSQARHALAVCERTQEPVALLLCDIDHFKQVNDTHGHAVGDQVLQATAKIMTQNMRAGDLLARWGGEEFLALLPRTSPTAALEAAERIREAVEAFTLRVSDTNTQVRVTISFGVSSVRCLDDLQAATARADQALYASKDNGRNRVTLAEDQ</sequence>
<dbReference type="InterPro" id="IPR000160">
    <property type="entry name" value="GGDEF_dom"/>
</dbReference>
<evidence type="ECO:0000313" key="6">
    <source>
        <dbReference type="EMBL" id="TQM99288.1"/>
    </source>
</evidence>
<gene>
    <name evidence="6" type="ORF">BDD18_3939</name>
</gene>
<dbReference type="GO" id="GO:1902201">
    <property type="term" value="P:negative regulation of bacterial-type flagellum-dependent cell motility"/>
    <property type="evidence" value="ECO:0007669"/>
    <property type="project" value="TreeGrafter"/>
</dbReference>
<dbReference type="Pfam" id="PF00990">
    <property type="entry name" value="GGDEF"/>
    <property type="match status" value="1"/>
</dbReference>
<dbReference type="InterPro" id="IPR029787">
    <property type="entry name" value="Nucleotide_cyclase"/>
</dbReference>
<dbReference type="GO" id="GO:0043709">
    <property type="term" value="P:cell adhesion involved in single-species biofilm formation"/>
    <property type="evidence" value="ECO:0007669"/>
    <property type="project" value="TreeGrafter"/>
</dbReference>
<comment type="catalytic activity">
    <reaction evidence="2">
        <text>2 GTP = 3',3'-c-di-GMP + 2 diphosphate</text>
        <dbReference type="Rhea" id="RHEA:24898"/>
        <dbReference type="ChEBI" id="CHEBI:33019"/>
        <dbReference type="ChEBI" id="CHEBI:37565"/>
        <dbReference type="ChEBI" id="CHEBI:58805"/>
        <dbReference type="EC" id="2.7.7.65"/>
    </reaction>
</comment>
<dbReference type="Proteomes" id="UP000316993">
    <property type="component" value="Unassembled WGS sequence"/>
</dbReference>
<feature type="transmembrane region" description="Helical" evidence="4">
    <location>
        <begin position="84"/>
        <end position="104"/>
    </location>
</feature>
<evidence type="ECO:0000259" key="5">
    <source>
        <dbReference type="PROSITE" id="PS50887"/>
    </source>
</evidence>
<comment type="caution">
    <text evidence="6">The sequence shown here is derived from an EMBL/GenBank/DDBJ whole genome shotgun (WGS) entry which is preliminary data.</text>
</comment>
<dbReference type="CDD" id="cd01949">
    <property type="entry name" value="GGDEF"/>
    <property type="match status" value="1"/>
</dbReference>
<dbReference type="FunFam" id="3.30.70.270:FF:000001">
    <property type="entry name" value="Diguanylate cyclase domain protein"/>
    <property type="match status" value="1"/>
</dbReference>
<dbReference type="GO" id="GO:0005886">
    <property type="term" value="C:plasma membrane"/>
    <property type="evidence" value="ECO:0007669"/>
    <property type="project" value="TreeGrafter"/>
</dbReference>
<evidence type="ECO:0000256" key="3">
    <source>
        <dbReference type="SAM" id="MobiDB-lite"/>
    </source>
</evidence>
<feature type="domain" description="GGDEF" evidence="5">
    <location>
        <begin position="229"/>
        <end position="363"/>
    </location>
</feature>
<dbReference type="PANTHER" id="PTHR45138">
    <property type="entry name" value="REGULATORY COMPONENTS OF SENSORY TRANSDUCTION SYSTEM"/>
    <property type="match status" value="1"/>
</dbReference>
<feature type="transmembrane region" description="Helical" evidence="4">
    <location>
        <begin position="133"/>
        <end position="152"/>
    </location>
</feature>
<name>A0A543KW33_9BURK</name>
<dbReference type="SUPFAM" id="SSF55073">
    <property type="entry name" value="Nucleotide cyclase"/>
    <property type="match status" value="1"/>
</dbReference>
<keyword evidence="4" id="KW-0472">Membrane</keyword>
<evidence type="ECO:0000313" key="7">
    <source>
        <dbReference type="Proteomes" id="UP000316993"/>
    </source>
</evidence>
<proteinExistence type="predicted"/>
<evidence type="ECO:0000256" key="2">
    <source>
        <dbReference type="ARBA" id="ARBA00034247"/>
    </source>
</evidence>
<organism evidence="6 7">
    <name type="scientific">Acidovorax temperans</name>
    <dbReference type="NCBI Taxonomy" id="80878"/>
    <lineage>
        <taxon>Bacteria</taxon>
        <taxon>Pseudomonadati</taxon>
        <taxon>Pseudomonadota</taxon>
        <taxon>Betaproteobacteria</taxon>
        <taxon>Burkholderiales</taxon>
        <taxon>Comamonadaceae</taxon>
        <taxon>Acidovorax</taxon>
    </lineage>
</organism>
<dbReference type="PANTHER" id="PTHR45138:SF9">
    <property type="entry name" value="DIGUANYLATE CYCLASE DGCM-RELATED"/>
    <property type="match status" value="1"/>
</dbReference>
<dbReference type="AlphaFoldDB" id="A0A543KW33"/>
<dbReference type="EC" id="2.7.7.65" evidence="1"/>
<dbReference type="InterPro" id="IPR043128">
    <property type="entry name" value="Rev_trsase/Diguanyl_cyclase"/>
</dbReference>
<keyword evidence="4" id="KW-1133">Transmembrane helix</keyword>
<feature type="transmembrane region" description="Helical" evidence="4">
    <location>
        <begin position="164"/>
        <end position="184"/>
    </location>
</feature>
<feature type="transmembrane region" description="Helical" evidence="4">
    <location>
        <begin position="60"/>
        <end position="77"/>
    </location>
</feature>
<evidence type="ECO:0000256" key="4">
    <source>
        <dbReference type="SAM" id="Phobius"/>
    </source>
</evidence>